<evidence type="ECO:0000313" key="2">
    <source>
        <dbReference type="Proteomes" id="UP000308600"/>
    </source>
</evidence>
<dbReference type="Proteomes" id="UP000308600">
    <property type="component" value="Unassembled WGS sequence"/>
</dbReference>
<organism evidence="1 2">
    <name type="scientific">Pluteus cervinus</name>
    <dbReference type="NCBI Taxonomy" id="181527"/>
    <lineage>
        <taxon>Eukaryota</taxon>
        <taxon>Fungi</taxon>
        <taxon>Dikarya</taxon>
        <taxon>Basidiomycota</taxon>
        <taxon>Agaricomycotina</taxon>
        <taxon>Agaricomycetes</taxon>
        <taxon>Agaricomycetidae</taxon>
        <taxon>Agaricales</taxon>
        <taxon>Pluteineae</taxon>
        <taxon>Pluteaceae</taxon>
        <taxon>Pluteus</taxon>
    </lineage>
</organism>
<evidence type="ECO:0000313" key="1">
    <source>
        <dbReference type="EMBL" id="TFK66733.1"/>
    </source>
</evidence>
<protein>
    <submittedName>
        <fullName evidence="1">Uncharacterized protein</fullName>
    </submittedName>
</protein>
<proteinExistence type="predicted"/>
<accession>A0ACD3ALZ5</accession>
<keyword evidence="2" id="KW-1185">Reference proteome</keyword>
<dbReference type="EMBL" id="ML208395">
    <property type="protein sequence ID" value="TFK66733.1"/>
    <property type="molecule type" value="Genomic_DNA"/>
</dbReference>
<gene>
    <name evidence="1" type="ORF">BDN72DRAFT_880087</name>
</gene>
<name>A0ACD3ALZ5_9AGAR</name>
<reference evidence="1 2" key="1">
    <citation type="journal article" date="2019" name="Nat. Ecol. Evol.">
        <title>Megaphylogeny resolves global patterns of mushroom evolution.</title>
        <authorList>
            <person name="Varga T."/>
            <person name="Krizsan K."/>
            <person name="Foldi C."/>
            <person name="Dima B."/>
            <person name="Sanchez-Garcia M."/>
            <person name="Sanchez-Ramirez S."/>
            <person name="Szollosi G.J."/>
            <person name="Szarkandi J.G."/>
            <person name="Papp V."/>
            <person name="Albert L."/>
            <person name="Andreopoulos W."/>
            <person name="Angelini C."/>
            <person name="Antonin V."/>
            <person name="Barry K.W."/>
            <person name="Bougher N.L."/>
            <person name="Buchanan P."/>
            <person name="Buyck B."/>
            <person name="Bense V."/>
            <person name="Catcheside P."/>
            <person name="Chovatia M."/>
            <person name="Cooper J."/>
            <person name="Damon W."/>
            <person name="Desjardin D."/>
            <person name="Finy P."/>
            <person name="Geml J."/>
            <person name="Haridas S."/>
            <person name="Hughes K."/>
            <person name="Justo A."/>
            <person name="Karasinski D."/>
            <person name="Kautmanova I."/>
            <person name="Kiss B."/>
            <person name="Kocsube S."/>
            <person name="Kotiranta H."/>
            <person name="LaButti K.M."/>
            <person name="Lechner B.E."/>
            <person name="Liimatainen K."/>
            <person name="Lipzen A."/>
            <person name="Lukacs Z."/>
            <person name="Mihaltcheva S."/>
            <person name="Morgado L.N."/>
            <person name="Niskanen T."/>
            <person name="Noordeloos M.E."/>
            <person name="Ohm R.A."/>
            <person name="Ortiz-Santana B."/>
            <person name="Ovrebo C."/>
            <person name="Racz N."/>
            <person name="Riley R."/>
            <person name="Savchenko A."/>
            <person name="Shiryaev A."/>
            <person name="Soop K."/>
            <person name="Spirin V."/>
            <person name="Szebenyi C."/>
            <person name="Tomsovsky M."/>
            <person name="Tulloss R.E."/>
            <person name="Uehling J."/>
            <person name="Grigoriev I.V."/>
            <person name="Vagvolgyi C."/>
            <person name="Papp T."/>
            <person name="Martin F.M."/>
            <person name="Miettinen O."/>
            <person name="Hibbett D.S."/>
            <person name="Nagy L.G."/>
        </authorList>
    </citation>
    <scope>NUCLEOTIDE SEQUENCE [LARGE SCALE GENOMIC DNA]</scope>
    <source>
        <strain evidence="1 2">NL-1719</strain>
    </source>
</reference>
<sequence>MYPSPRLPPELEYVIFVLAYQDDHREAKNLVLVARRVFNWLLPHIFRIVKLSDGQPMPIRFNKSVYKKYGHHARHLMIDSSRLRGYLHLFPNVVDLAFWLDYNPADLTSLLQLPLLHMSTEPSLDLFQIFARLTHLDLWFTFKPESNEIKTVLYLPKLTHLCVISLFLNAAVRLFLSRERCPELRVVIIREPGPGADESEWVSMEGSPFVDDKRVVMIRCHTVKDWERGARGEEDMWKFAEDIIKARKPS</sequence>